<sequence length="60" mass="6298">MAFFGPPKVEATFFEPQALSIALYVRDRLGPDVALGGSPGSRLVPAVSADAVLLDEGQPR</sequence>
<organism evidence="1 2">
    <name type="scientific">Arthrobacter liuii</name>
    <dbReference type="NCBI Taxonomy" id="1476996"/>
    <lineage>
        <taxon>Bacteria</taxon>
        <taxon>Bacillati</taxon>
        <taxon>Actinomycetota</taxon>
        <taxon>Actinomycetes</taxon>
        <taxon>Micrococcales</taxon>
        <taxon>Micrococcaceae</taxon>
        <taxon>Arthrobacter</taxon>
    </lineage>
</organism>
<dbReference type="Proteomes" id="UP000643279">
    <property type="component" value="Unassembled WGS sequence"/>
</dbReference>
<name>A0ABQ2AXP0_9MICC</name>
<reference evidence="2" key="1">
    <citation type="journal article" date="2019" name="Int. J. Syst. Evol. Microbiol.">
        <title>The Global Catalogue of Microorganisms (GCM) 10K type strain sequencing project: providing services to taxonomists for standard genome sequencing and annotation.</title>
        <authorList>
            <consortium name="The Broad Institute Genomics Platform"/>
            <consortium name="The Broad Institute Genome Sequencing Center for Infectious Disease"/>
            <person name="Wu L."/>
            <person name="Ma J."/>
        </authorList>
    </citation>
    <scope>NUCLEOTIDE SEQUENCE [LARGE SCALE GENOMIC DNA]</scope>
    <source>
        <strain evidence="2">CGMCC 1.12778</strain>
    </source>
</reference>
<protein>
    <submittedName>
        <fullName evidence="1">Uncharacterized protein</fullName>
    </submittedName>
</protein>
<accession>A0ABQ2AXP0</accession>
<gene>
    <name evidence="1" type="ORF">GCM10007170_39290</name>
</gene>
<proteinExistence type="predicted"/>
<keyword evidence="2" id="KW-1185">Reference proteome</keyword>
<comment type="caution">
    <text evidence="1">The sequence shown here is derived from an EMBL/GenBank/DDBJ whole genome shotgun (WGS) entry which is preliminary data.</text>
</comment>
<evidence type="ECO:0000313" key="1">
    <source>
        <dbReference type="EMBL" id="GGI00953.1"/>
    </source>
</evidence>
<evidence type="ECO:0000313" key="2">
    <source>
        <dbReference type="Proteomes" id="UP000643279"/>
    </source>
</evidence>
<dbReference type="EMBL" id="BMFW01000030">
    <property type="protein sequence ID" value="GGI00953.1"/>
    <property type="molecule type" value="Genomic_DNA"/>
</dbReference>